<keyword evidence="3" id="KW-1185">Reference proteome</keyword>
<comment type="caution">
    <text evidence="2">The sequence shown here is derived from an EMBL/GenBank/DDBJ whole genome shotgun (WGS) entry which is preliminary data.</text>
</comment>
<dbReference type="EMBL" id="JAQFWQ010000015">
    <property type="protein sequence ID" value="MDA2810544.1"/>
    <property type="molecule type" value="Genomic_DNA"/>
</dbReference>
<name>A0ABT4U201_9ACTN</name>
<evidence type="ECO:0000256" key="1">
    <source>
        <dbReference type="SAM" id="MobiDB-lite"/>
    </source>
</evidence>
<accession>A0ABT4U201</accession>
<proteinExistence type="predicted"/>
<protein>
    <submittedName>
        <fullName evidence="2">Uncharacterized protein</fullName>
    </submittedName>
</protein>
<sequence>MTAVLSAGLAAVALVGLAALAALSVRVHRNEVGGARCSAARRPGRSAADDATLYWMWSGAGTAPEGRSGSTGDGGTDGGGGSGTGASESA</sequence>
<organism evidence="2 3">
    <name type="scientific">Nocardiopsis endophytica</name>
    <dbReference type="NCBI Taxonomy" id="3018445"/>
    <lineage>
        <taxon>Bacteria</taxon>
        <taxon>Bacillati</taxon>
        <taxon>Actinomycetota</taxon>
        <taxon>Actinomycetes</taxon>
        <taxon>Streptosporangiales</taxon>
        <taxon>Nocardiopsidaceae</taxon>
        <taxon>Nocardiopsis</taxon>
    </lineage>
</organism>
<gene>
    <name evidence="2" type="ORF">O4J56_07835</name>
</gene>
<reference evidence="2 3" key="1">
    <citation type="submission" date="2023-01" db="EMBL/GenBank/DDBJ databases">
        <title>Draft genome sequence of Nocardiopsis sp. RSe5-2 isolated from halophytes.</title>
        <authorList>
            <person name="Duangmal K."/>
            <person name="Chantavorakit T."/>
        </authorList>
    </citation>
    <scope>NUCLEOTIDE SEQUENCE [LARGE SCALE GENOMIC DNA]</scope>
    <source>
        <strain evidence="2 3">RSe5-2</strain>
    </source>
</reference>
<feature type="compositionally biased region" description="Gly residues" evidence="1">
    <location>
        <begin position="69"/>
        <end position="84"/>
    </location>
</feature>
<feature type="region of interest" description="Disordered" evidence="1">
    <location>
        <begin position="59"/>
        <end position="90"/>
    </location>
</feature>
<dbReference type="RefSeq" id="WP_270684723.1">
    <property type="nucleotide sequence ID" value="NZ_JAQFWQ010000015.1"/>
</dbReference>
<dbReference type="Proteomes" id="UP001527866">
    <property type="component" value="Unassembled WGS sequence"/>
</dbReference>
<evidence type="ECO:0000313" key="2">
    <source>
        <dbReference type="EMBL" id="MDA2810544.1"/>
    </source>
</evidence>
<evidence type="ECO:0000313" key="3">
    <source>
        <dbReference type="Proteomes" id="UP001527866"/>
    </source>
</evidence>